<sequence length="240" mass="26928">MQIEDYLYGRKLHLPLLGTKPESMKAEEWALLDRQVLGVIRLTLSRSVAHNVVKEKTTTNLMKALSGMYEKPSANNKVHLMKKLFNLKMVENASVAQHLNEFNTITNQLLSVEIDFDDEIRALIVLASLPNSWETMRMAEIRRRDAGETSGSGSALNLETRGRGYTFTGTCLALLGRDHVELLILFLDALGMPRHGNILGKDNEESPLCRGEELCFQQAALSLAPYCFGSVPTFHMARQH</sequence>
<gene>
    <name evidence="1" type="ORF">VITISV_000739</name>
</gene>
<reference evidence="1" key="1">
    <citation type="journal article" date="2007" name="PLoS ONE">
        <title>The first genome sequence of an elite grapevine cultivar (Pinot noir Vitis vinifera L.): coping with a highly heterozygous genome.</title>
        <authorList>
            <person name="Velasco R."/>
            <person name="Zharkikh A."/>
            <person name="Troggio M."/>
            <person name="Cartwright D.A."/>
            <person name="Cestaro A."/>
            <person name="Pruss D."/>
            <person name="Pindo M."/>
            <person name="FitzGerald L.M."/>
            <person name="Vezzulli S."/>
            <person name="Reid J."/>
            <person name="Malacarne G."/>
            <person name="Iliev D."/>
            <person name="Coppola G."/>
            <person name="Wardell B."/>
            <person name="Micheletti D."/>
            <person name="Macalma T."/>
            <person name="Facci M."/>
            <person name="Mitchell J.T."/>
            <person name="Perazzolli M."/>
            <person name="Eldredge G."/>
            <person name="Gatto P."/>
            <person name="Oyzerski R."/>
            <person name="Moretto M."/>
            <person name="Gutin N."/>
            <person name="Stefanini M."/>
            <person name="Chen Y."/>
            <person name="Segala C."/>
            <person name="Davenport C."/>
            <person name="Dematte L."/>
            <person name="Mraz A."/>
            <person name="Battilana J."/>
            <person name="Stormo K."/>
            <person name="Costa F."/>
            <person name="Tao Q."/>
            <person name="Si-Ammour A."/>
            <person name="Harkins T."/>
            <person name="Lackey A."/>
            <person name="Perbost C."/>
            <person name="Taillon B."/>
            <person name="Stella A."/>
            <person name="Solovyev V."/>
            <person name="Fawcett J.A."/>
            <person name="Sterck L."/>
            <person name="Vandepoele K."/>
            <person name="Grando S.M."/>
            <person name="Toppo S."/>
            <person name="Moser C."/>
            <person name="Lanchbury J."/>
            <person name="Bogden R."/>
            <person name="Skolnick M."/>
            <person name="Sgaramella V."/>
            <person name="Bhatnagar S.K."/>
            <person name="Fontana P."/>
            <person name="Gutin A."/>
            <person name="Van de Peer Y."/>
            <person name="Salamini F."/>
            <person name="Viola R."/>
        </authorList>
    </citation>
    <scope>NUCLEOTIDE SEQUENCE</scope>
</reference>
<evidence type="ECO:0000313" key="1">
    <source>
        <dbReference type="EMBL" id="CAN72471.1"/>
    </source>
</evidence>
<evidence type="ECO:0008006" key="2">
    <source>
        <dbReference type="Google" id="ProtNLM"/>
    </source>
</evidence>
<accession>A5BM28</accession>
<dbReference type="AlphaFoldDB" id="A5BM28"/>
<organism evidence="1">
    <name type="scientific">Vitis vinifera</name>
    <name type="common">Grape</name>
    <dbReference type="NCBI Taxonomy" id="29760"/>
    <lineage>
        <taxon>Eukaryota</taxon>
        <taxon>Viridiplantae</taxon>
        <taxon>Streptophyta</taxon>
        <taxon>Embryophyta</taxon>
        <taxon>Tracheophyta</taxon>
        <taxon>Spermatophyta</taxon>
        <taxon>Magnoliopsida</taxon>
        <taxon>eudicotyledons</taxon>
        <taxon>Gunneridae</taxon>
        <taxon>Pentapetalae</taxon>
        <taxon>rosids</taxon>
        <taxon>Vitales</taxon>
        <taxon>Vitaceae</taxon>
        <taxon>Viteae</taxon>
        <taxon>Vitis</taxon>
    </lineage>
</organism>
<dbReference type="Pfam" id="PF14223">
    <property type="entry name" value="Retrotran_gag_2"/>
    <property type="match status" value="1"/>
</dbReference>
<proteinExistence type="predicted"/>
<dbReference type="EMBL" id="AM464203">
    <property type="protein sequence ID" value="CAN72471.1"/>
    <property type="molecule type" value="Genomic_DNA"/>
</dbReference>
<name>A5BM28_VITVI</name>
<protein>
    <recommendedName>
        <fullName evidence="2">Retrovirus-related Pol polyprotein from transposon TNT 1-94</fullName>
    </recommendedName>
</protein>